<dbReference type="InterPro" id="IPR012349">
    <property type="entry name" value="Split_barrel_FMN-bd"/>
</dbReference>
<dbReference type="EMBL" id="CP042435">
    <property type="protein sequence ID" value="QEC67666.1"/>
    <property type="molecule type" value="Genomic_DNA"/>
</dbReference>
<keyword evidence="7" id="KW-1185">Reference proteome</keyword>
<evidence type="ECO:0000259" key="5">
    <source>
        <dbReference type="SMART" id="SM00903"/>
    </source>
</evidence>
<sequence length="297" mass="33317">MLTLELNNLKTVEKQNWLQHAIAPRPIAFASTIDKAGNVNLSPFSFFNMFSSSPPIIIFSPARRVRDNTTKHTLQNIEEVPEVVINICDYDMVQQISLASCEFPKGVDEFIKTGFTKQAALHVKPPMVKEAKVKLECKVLEIKPLGNEGGAGNLVIAEVICMHVEESILNEDHSMIDQLKFHQVARLGGNWYSVVNEHNLFQVPKPNVQLGIGVDALPESIRNSNILTGNNIGMLANVHELPLIDAAFEDDKLKNIFQYYSLMPDEMEKELHMYAKELLDAGRVREAWQVLLSGTIL</sequence>
<name>A0A5B8VAE3_9BACT</name>
<evidence type="ECO:0000256" key="4">
    <source>
        <dbReference type="ARBA" id="ARBA00038054"/>
    </source>
</evidence>
<dbReference type="SMART" id="SM00903">
    <property type="entry name" value="Flavin_Reduct"/>
    <property type="match status" value="1"/>
</dbReference>
<evidence type="ECO:0000313" key="7">
    <source>
        <dbReference type="Proteomes" id="UP000321533"/>
    </source>
</evidence>
<comment type="cofactor">
    <cofactor evidence="1">
        <name>FMN</name>
        <dbReference type="ChEBI" id="CHEBI:58210"/>
    </cofactor>
</comment>
<evidence type="ECO:0000313" key="6">
    <source>
        <dbReference type="EMBL" id="QEC67666.1"/>
    </source>
</evidence>
<evidence type="ECO:0000256" key="1">
    <source>
        <dbReference type="ARBA" id="ARBA00001917"/>
    </source>
</evidence>
<evidence type="ECO:0000256" key="2">
    <source>
        <dbReference type="ARBA" id="ARBA00022630"/>
    </source>
</evidence>
<dbReference type="OrthoDB" id="9794638at2"/>
<dbReference type="InterPro" id="IPR002563">
    <property type="entry name" value="Flavin_Rdtase-like_dom"/>
</dbReference>
<dbReference type="SUPFAM" id="SSF50475">
    <property type="entry name" value="FMN-binding split barrel"/>
    <property type="match status" value="1"/>
</dbReference>
<protein>
    <submittedName>
        <fullName evidence="6">Flavin reductase family protein</fullName>
    </submittedName>
</protein>
<accession>A0A5B8VAE3</accession>
<dbReference type="Proteomes" id="UP000321533">
    <property type="component" value="Chromosome"/>
</dbReference>
<gene>
    <name evidence="6" type="ORF">FRZ67_10315</name>
</gene>
<comment type="similarity">
    <text evidence="4">Belongs to the flavoredoxin family.</text>
</comment>
<dbReference type="GO" id="GO:0010181">
    <property type="term" value="F:FMN binding"/>
    <property type="evidence" value="ECO:0007669"/>
    <property type="project" value="InterPro"/>
</dbReference>
<dbReference type="PANTHER" id="PTHR33798:SF5">
    <property type="entry name" value="FLAVIN REDUCTASE LIKE DOMAIN-CONTAINING PROTEIN"/>
    <property type="match status" value="1"/>
</dbReference>
<dbReference type="Pfam" id="PF01613">
    <property type="entry name" value="Flavin_Reduct"/>
    <property type="match status" value="1"/>
</dbReference>
<feature type="domain" description="Flavin reductase like" evidence="5">
    <location>
        <begin position="22"/>
        <end position="174"/>
    </location>
</feature>
<reference evidence="6 7" key="1">
    <citation type="journal article" date="2016" name="Int. J. Syst. Evol. Microbiol.">
        <title>Panacibacter ginsenosidivorans gen. nov., sp. nov., with ginsenoside converting activity isolated from soil of a ginseng field.</title>
        <authorList>
            <person name="Siddiqi M.Z."/>
            <person name="Muhammad Shafi S."/>
            <person name="Choi K.D."/>
            <person name="Im W.T."/>
        </authorList>
    </citation>
    <scope>NUCLEOTIDE SEQUENCE [LARGE SCALE GENOMIC DNA]</scope>
    <source>
        <strain evidence="6 7">Gsoil1550</strain>
    </source>
</reference>
<dbReference type="KEGG" id="pgin:FRZ67_10315"/>
<evidence type="ECO:0000256" key="3">
    <source>
        <dbReference type="ARBA" id="ARBA00022643"/>
    </source>
</evidence>
<dbReference type="GO" id="GO:0016646">
    <property type="term" value="F:oxidoreductase activity, acting on the CH-NH group of donors, NAD or NADP as acceptor"/>
    <property type="evidence" value="ECO:0007669"/>
    <property type="project" value="UniProtKB-ARBA"/>
</dbReference>
<keyword evidence="2" id="KW-0285">Flavoprotein</keyword>
<dbReference type="PANTHER" id="PTHR33798">
    <property type="entry name" value="FLAVOPROTEIN OXYGENASE"/>
    <property type="match status" value="1"/>
</dbReference>
<dbReference type="Gene3D" id="2.30.110.10">
    <property type="entry name" value="Electron Transport, Fmn-binding Protein, Chain A"/>
    <property type="match status" value="1"/>
</dbReference>
<keyword evidence="3" id="KW-0288">FMN</keyword>
<organism evidence="6 7">
    <name type="scientific">Panacibacter ginsenosidivorans</name>
    <dbReference type="NCBI Taxonomy" id="1813871"/>
    <lineage>
        <taxon>Bacteria</taxon>
        <taxon>Pseudomonadati</taxon>
        <taxon>Bacteroidota</taxon>
        <taxon>Chitinophagia</taxon>
        <taxon>Chitinophagales</taxon>
        <taxon>Chitinophagaceae</taxon>
        <taxon>Panacibacter</taxon>
    </lineage>
</organism>
<dbReference type="RefSeq" id="WP_147189473.1">
    <property type="nucleotide sequence ID" value="NZ_CP042435.1"/>
</dbReference>
<dbReference type="AlphaFoldDB" id="A0A5B8VAE3"/>
<proteinExistence type="inferred from homology"/>